<keyword evidence="4" id="KW-1185">Reference proteome</keyword>
<dbReference type="AlphaFoldDB" id="A0A256LCY9"/>
<evidence type="ECO:0000313" key="2">
    <source>
        <dbReference type="EMBL" id="OYR91013.1"/>
    </source>
</evidence>
<evidence type="ECO:0000313" key="3">
    <source>
        <dbReference type="Proteomes" id="UP000215828"/>
    </source>
</evidence>
<reference evidence="1" key="2">
    <citation type="submission" date="2017-05" db="EMBL/GenBank/DDBJ databases">
        <authorList>
            <person name="Lin X.B."/>
            <person name="Stothard P."/>
            <person name="Tasseva G."/>
            <person name="Walter J."/>
        </authorList>
    </citation>
    <scope>NUCLEOTIDE SEQUENCE</scope>
    <source>
        <strain evidence="1">609u</strain>
    </source>
</reference>
<comment type="caution">
    <text evidence="2">The sequence shown here is derived from an EMBL/GenBank/DDBJ whole genome shotgun (WGS) entry which is preliminary data.</text>
</comment>
<gene>
    <name evidence="1" type="ORF">CBF53_08080</name>
    <name evidence="2" type="ORF">CBF70_07520</name>
</gene>
<protein>
    <submittedName>
        <fullName evidence="2">GNAT family acetyltransferase</fullName>
    </submittedName>
</protein>
<reference evidence="3 4" key="3">
    <citation type="submission" date="2017-09" db="EMBL/GenBank/DDBJ databases">
        <title>Tripartite evolution among Lactobacillus johnsonii, Lactobacillus taiwanensis, Lactobacillus reuteri and their rodent host.</title>
        <authorList>
            <person name="Wang T."/>
            <person name="Knowles S."/>
            <person name="Cheng C."/>
        </authorList>
    </citation>
    <scope>NUCLEOTIDE SEQUENCE [LARGE SCALE GENOMIC DNA]</scope>
    <source>
        <strain evidence="2 3">609q</strain>
        <strain evidence="1 4">609u</strain>
    </source>
</reference>
<accession>A0A256LCY9</accession>
<proteinExistence type="predicted"/>
<sequence>MSGKMSVKIKKIKNNQYIVRCDEQDIGTITTYHNEFHNKYLYLKFNLTKYPTYFPFNEIKQAEGQSLQVMTDSTNADLVNLLLRNDFKCKRHCYTPKVTKNDLKIKLNSNYSLYPFDINNKNYGKLCHLLYKYYQATHQAVSPLTVSEDTFVKEIPTKTGYYSRNEEGTIENFVFTEKNEIAYICSFNEKSCDPFIQASLSKLFNKYSSIFFEADDTDCAARRLLNCFNVDKEISFNTYIYE</sequence>
<dbReference type="GO" id="GO:0016740">
    <property type="term" value="F:transferase activity"/>
    <property type="evidence" value="ECO:0007669"/>
    <property type="project" value="UniProtKB-KW"/>
</dbReference>
<keyword evidence="2" id="KW-0808">Transferase</keyword>
<name>A0A256LCY9_9LACO</name>
<dbReference type="Proteomes" id="UP000215828">
    <property type="component" value="Unassembled WGS sequence"/>
</dbReference>
<dbReference type="EMBL" id="NGNV01000044">
    <property type="protein sequence ID" value="OYR87394.1"/>
    <property type="molecule type" value="Genomic_DNA"/>
</dbReference>
<evidence type="ECO:0000313" key="4">
    <source>
        <dbReference type="Proteomes" id="UP000216316"/>
    </source>
</evidence>
<dbReference type="Proteomes" id="UP000216316">
    <property type="component" value="Unassembled WGS sequence"/>
</dbReference>
<reference evidence="2 3" key="1">
    <citation type="submission" date="2017-04" db="EMBL/GenBank/DDBJ databases">
        <authorList>
            <person name="Afonso C.L."/>
            <person name="Miller P.J."/>
            <person name="Scott M.A."/>
            <person name="Spackman E."/>
            <person name="Goraichik I."/>
            <person name="Dimitrov K.M."/>
            <person name="Suarez D.L."/>
            <person name="Swayne D.E."/>
        </authorList>
    </citation>
    <scope>NUCLEOTIDE SEQUENCE [LARGE SCALE GENOMIC DNA]</scope>
    <source>
        <strain evidence="2 3">609q</strain>
    </source>
</reference>
<evidence type="ECO:0000313" key="1">
    <source>
        <dbReference type="EMBL" id="OYR87394.1"/>
    </source>
</evidence>
<dbReference type="EMBL" id="NGNX01000033">
    <property type="protein sequence ID" value="OYR91013.1"/>
    <property type="molecule type" value="Genomic_DNA"/>
</dbReference>
<organism evidence="2 3">
    <name type="scientific">Lactobacillus taiwanensis</name>
    <dbReference type="NCBI Taxonomy" id="508451"/>
    <lineage>
        <taxon>Bacteria</taxon>
        <taxon>Bacillati</taxon>
        <taxon>Bacillota</taxon>
        <taxon>Bacilli</taxon>
        <taxon>Lactobacillales</taxon>
        <taxon>Lactobacillaceae</taxon>
        <taxon>Lactobacillus</taxon>
    </lineage>
</organism>